<reference evidence="2" key="1">
    <citation type="submission" date="2015-03" db="EMBL/GenBank/DDBJ databases">
        <authorList>
            <person name="Nijsse Bart"/>
        </authorList>
    </citation>
    <scope>NUCLEOTIDE SEQUENCE [LARGE SCALE GENOMIC DNA]</scope>
</reference>
<accession>A0A0U1L1V8</accession>
<proteinExistence type="predicted"/>
<gene>
    <name evidence="1" type="ORF">SpAn4DRAFT_0122</name>
</gene>
<dbReference type="SUPFAM" id="SSF47240">
    <property type="entry name" value="Ferritin-like"/>
    <property type="match status" value="1"/>
</dbReference>
<dbReference type="CDD" id="cd01045">
    <property type="entry name" value="Ferritin_like_AB"/>
    <property type="match status" value="1"/>
</dbReference>
<keyword evidence="2" id="KW-1185">Reference proteome</keyword>
<dbReference type="AlphaFoldDB" id="A0A0U1L1V8"/>
<sequence length="166" mass="19192">MENLLSDLEGLRIAMNIEKRGFNFYQKAYNKCKDTQAKALFKALMEEEQEHLCTFTEYFNRIEACKEAHTAEYLFDAETSKYLTVLVESHVFPTEQDAERIINELVTVGNIIKLALGAEKDSILLYDELAKCSKFEDARTIFLKLKGEEQRHVTEISQKLKEIVNA</sequence>
<organism evidence="1 2">
    <name type="scientific">Sporomusa ovata</name>
    <dbReference type="NCBI Taxonomy" id="2378"/>
    <lineage>
        <taxon>Bacteria</taxon>
        <taxon>Bacillati</taxon>
        <taxon>Bacillota</taxon>
        <taxon>Negativicutes</taxon>
        <taxon>Selenomonadales</taxon>
        <taxon>Sporomusaceae</taxon>
        <taxon>Sporomusa</taxon>
    </lineage>
</organism>
<dbReference type="EMBL" id="CTRP01000014">
    <property type="protein sequence ID" value="CQR73660.1"/>
    <property type="molecule type" value="Genomic_DNA"/>
</dbReference>
<dbReference type="Proteomes" id="UP000049855">
    <property type="component" value="Unassembled WGS sequence"/>
</dbReference>
<dbReference type="Gene3D" id="1.20.1260.10">
    <property type="match status" value="1"/>
</dbReference>
<dbReference type="PANTHER" id="PTHR33531:SF7">
    <property type="entry name" value="HYPOTHETICAL MEMBRANE PROTEIN, CONSERVED"/>
    <property type="match status" value="1"/>
</dbReference>
<dbReference type="InterPro" id="IPR012347">
    <property type="entry name" value="Ferritin-like"/>
</dbReference>
<dbReference type="RefSeq" id="WP_021170931.1">
    <property type="nucleotide sequence ID" value="NZ_CTRP01000014.1"/>
</dbReference>
<dbReference type="InterPro" id="IPR009078">
    <property type="entry name" value="Ferritin-like_SF"/>
</dbReference>
<evidence type="ECO:0000313" key="2">
    <source>
        <dbReference type="Proteomes" id="UP000049855"/>
    </source>
</evidence>
<evidence type="ECO:0000313" key="1">
    <source>
        <dbReference type="EMBL" id="CQR73660.1"/>
    </source>
</evidence>
<dbReference type="PANTHER" id="PTHR33531">
    <property type="entry name" value="RUBRERYTHRIN SUBFAMILY"/>
    <property type="match status" value="1"/>
</dbReference>
<protein>
    <submittedName>
        <fullName evidence="1">Rubrerythrin</fullName>
    </submittedName>
</protein>
<name>A0A0U1L1V8_9FIRM</name>